<name>A0A6M4MFX0_9ALTE</name>
<dbReference type="AlphaFoldDB" id="A0A6M4MFX0"/>
<reference evidence="2 3" key="2">
    <citation type="submission" date="2020-04" db="EMBL/GenBank/DDBJ databases">
        <title>Complete genome sequence of Alteromonas pelagimontana 5.12T.</title>
        <authorList>
            <person name="Sinha R.K."/>
            <person name="Krishnan K.P."/>
            <person name="Kurian J.P."/>
        </authorList>
    </citation>
    <scope>NUCLEOTIDE SEQUENCE [LARGE SCALE GENOMIC DNA]</scope>
    <source>
        <strain evidence="2 3">5.12</strain>
    </source>
</reference>
<feature type="region of interest" description="Disordered" evidence="1">
    <location>
        <begin position="179"/>
        <end position="204"/>
    </location>
</feature>
<reference evidence="3" key="1">
    <citation type="submission" date="2014-12" db="EMBL/GenBank/DDBJ databases">
        <title>Complete genome sequence of a multi-drug resistant Klebsiella pneumoniae.</title>
        <authorList>
            <person name="Hua X."/>
            <person name="Chen Q."/>
            <person name="Li X."/>
            <person name="Feng Y."/>
            <person name="Ruan Z."/>
            <person name="Yu Y."/>
        </authorList>
    </citation>
    <scope>NUCLEOTIDE SEQUENCE [LARGE SCALE GENOMIC DNA]</scope>
    <source>
        <strain evidence="3">5.12</strain>
    </source>
</reference>
<accession>A0A6M4MFX0</accession>
<protein>
    <submittedName>
        <fullName evidence="2">DUF1190 family protein</fullName>
    </submittedName>
</protein>
<dbReference type="InterPro" id="IPR009576">
    <property type="entry name" value="Biofilm_formation_YgiB"/>
</dbReference>
<evidence type="ECO:0000313" key="2">
    <source>
        <dbReference type="EMBL" id="QJR82009.1"/>
    </source>
</evidence>
<dbReference type="KEGG" id="apel:CA267_015230"/>
<evidence type="ECO:0000313" key="3">
    <source>
        <dbReference type="Proteomes" id="UP000219285"/>
    </source>
</evidence>
<proteinExistence type="predicted"/>
<sequence>MSQRKRTKHIDLAHMRKAFSLKPLAVGVAGVMMTGCADNRQDATIYASLDECKSANPDAAAKCDAAYQTAVEEAERTSPRFSTANDCEYEFGTNQCRQVETSSGSFFMPFMAGFMVSNLLNQRPYYSQPLYTSFSRNSPFRSRWVTANGQVFDGDIRKRNYKVSPSVYKAKPTVTRTMSRGGFGSSVRAKSSWGSSSRAGGWGG</sequence>
<dbReference type="RefSeq" id="WP_075610202.1">
    <property type="nucleotide sequence ID" value="NZ_CP052766.1"/>
</dbReference>
<dbReference type="NCBIfam" id="NF008655">
    <property type="entry name" value="PRK11653.1"/>
    <property type="match status" value="1"/>
</dbReference>
<evidence type="ECO:0000256" key="1">
    <source>
        <dbReference type="SAM" id="MobiDB-lite"/>
    </source>
</evidence>
<gene>
    <name evidence="2" type="ORF">CA267_015230</name>
</gene>
<dbReference type="EMBL" id="CP052766">
    <property type="protein sequence ID" value="QJR82009.1"/>
    <property type="molecule type" value="Genomic_DNA"/>
</dbReference>
<organism evidence="2 3">
    <name type="scientific">Alteromonas pelagimontana</name>
    <dbReference type="NCBI Taxonomy" id="1858656"/>
    <lineage>
        <taxon>Bacteria</taxon>
        <taxon>Pseudomonadati</taxon>
        <taxon>Pseudomonadota</taxon>
        <taxon>Gammaproteobacteria</taxon>
        <taxon>Alteromonadales</taxon>
        <taxon>Alteromonadaceae</taxon>
        <taxon>Alteromonas/Salinimonas group</taxon>
        <taxon>Alteromonas</taxon>
    </lineage>
</organism>
<dbReference type="Proteomes" id="UP000219285">
    <property type="component" value="Chromosome"/>
</dbReference>
<dbReference type="Pfam" id="PF06693">
    <property type="entry name" value="DUF1190"/>
    <property type="match status" value="1"/>
</dbReference>
<dbReference type="OrthoDB" id="5903948at2"/>
<keyword evidence="3" id="KW-1185">Reference proteome</keyword>
<feature type="compositionally biased region" description="Low complexity" evidence="1">
    <location>
        <begin position="185"/>
        <end position="204"/>
    </location>
</feature>